<dbReference type="AlphaFoldDB" id="A0A1L9QL67"/>
<reference evidence="1" key="1">
    <citation type="submission" date="2016-10" db="EMBL/GenBank/DDBJ databases">
        <title>CRISPR-Cas defence system in Roseofilum reptotaenium: evidence of a bacteriophage-cyanobacterium arms race in the coral black band disease.</title>
        <authorList>
            <person name="Buerger P."/>
            <person name="Wood-Charlson E.M."/>
            <person name="Weynberg K.D."/>
            <person name="Willis B."/>
            <person name="Van Oppen M.J."/>
        </authorList>
    </citation>
    <scope>NUCLEOTIDE SEQUENCE [LARGE SCALE GENOMIC DNA]</scope>
    <source>
        <strain evidence="1">AO1-A</strain>
    </source>
</reference>
<dbReference type="EMBL" id="MLAW01000054">
    <property type="protein sequence ID" value="OJJ18944.1"/>
    <property type="molecule type" value="Genomic_DNA"/>
</dbReference>
<protein>
    <submittedName>
        <fullName evidence="1">Uncharacterized protein</fullName>
    </submittedName>
</protein>
<proteinExistence type="predicted"/>
<dbReference type="Proteomes" id="UP000183940">
    <property type="component" value="Unassembled WGS sequence"/>
</dbReference>
<evidence type="ECO:0000313" key="1">
    <source>
        <dbReference type="EMBL" id="OJJ18944.1"/>
    </source>
</evidence>
<dbReference type="STRING" id="1925591.BI308_21975"/>
<keyword evidence="2" id="KW-1185">Reference proteome</keyword>
<gene>
    <name evidence="1" type="ORF">BI308_21975</name>
</gene>
<organism evidence="1 2">
    <name type="scientific">Roseofilum reptotaenium AO1-A</name>
    <dbReference type="NCBI Taxonomy" id="1925591"/>
    <lineage>
        <taxon>Bacteria</taxon>
        <taxon>Bacillati</taxon>
        <taxon>Cyanobacteriota</taxon>
        <taxon>Cyanophyceae</taxon>
        <taxon>Desertifilales</taxon>
        <taxon>Desertifilaceae</taxon>
        <taxon>Roseofilum</taxon>
    </lineage>
</organism>
<accession>A0A1L9QL67</accession>
<sequence length="110" mass="10720">MGDSLSEEGATDAHIIILEGFSTSGSGFAGGKTGEFIGAQVELAEGLHGEAFLLAQVEGGALGVFVVVGSVAGKVEEGSVGGFQVLGDGFVGGLGVGQRESMGDAASNVC</sequence>
<comment type="caution">
    <text evidence="1">The sequence shown here is derived from an EMBL/GenBank/DDBJ whole genome shotgun (WGS) entry which is preliminary data.</text>
</comment>
<evidence type="ECO:0000313" key="2">
    <source>
        <dbReference type="Proteomes" id="UP000183940"/>
    </source>
</evidence>
<name>A0A1L9QL67_9CYAN</name>